<feature type="region of interest" description="Disordered" evidence="1">
    <location>
        <begin position="14"/>
        <end position="56"/>
    </location>
</feature>
<gene>
    <name evidence="2" type="ORF">EYF80_045434</name>
</gene>
<keyword evidence="3" id="KW-1185">Reference proteome</keyword>
<evidence type="ECO:0000313" key="3">
    <source>
        <dbReference type="Proteomes" id="UP000314294"/>
    </source>
</evidence>
<protein>
    <submittedName>
        <fullName evidence="2">Uncharacterized protein</fullName>
    </submittedName>
</protein>
<evidence type="ECO:0000313" key="2">
    <source>
        <dbReference type="EMBL" id="TNN44377.1"/>
    </source>
</evidence>
<reference evidence="2 3" key="1">
    <citation type="submission" date="2019-03" db="EMBL/GenBank/DDBJ databases">
        <title>First draft genome of Liparis tanakae, snailfish: a comprehensive survey of snailfish specific genes.</title>
        <authorList>
            <person name="Kim W."/>
            <person name="Song I."/>
            <person name="Jeong J.-H."/>
            <person name="Kim D."/>
            <person name="Kim S."/>
            <person name="Ryu S."/>
            <person name="Song J.Y."/>
            <person name="Lee S.K."/>
        </authorList>
    </citation>
    <scope>NUCLEOTIDE SEQUENCE [LARGE SCALE GENOMIC DNA]</scope>
    <source>
        <tissue evidence="2">Muscle</tissue>
    </source>
</reference>
<dbReference type="AlphaFoldDB" id="A0A4Z2FT11"/>
<comment type="caution">
    <text evidence="2">The sequence shown here is derived from an EMBL/GenBank/DDBJ whole genome shotgun (WGS) entry which is preliminary data.</text>
</comment>
<organism evidence="2 3">
    <name type="scientific">Liparis tanakae</name>
    <name type="common">Tanaka's snailfish</name>
    <dbReference type="NCBI Taxonomy" id="230148"/>
    <lineage>
        <taxon>Eukaryota</taxon>
        <taxon>Metazoa</taxon>
        <taxon>Chordata</taxon>
        <taxon>Craniata</taxon>
        <taxon>Vertebrata</taxon>
        <taxon>Euteleostomi</taxon>
        <taxon>Actinopterygii</taxon>
        <taxon>Neopterygii</taxon>
        <taxon>Teleostei</taxon>
        <taxon>Neoteleostei</taxon>
        <taxon>Acanthomorphata</taxon>
        <taxon>Eupercaria</taxon>
        <taxon>Perciformes</taxon>
        <taxon>Cottioidei</taxon>
        <taxon>Cottales</taxon>
        <taxon>Liparidae</taxon>
        <taxon>Liparis</taxon>
    </lineage>
</organism>
<proteinExistence type="predicted"/>
<accession>A0A4Z2FT11</accession>
<evidence type="ECO:0000256" key="1">
    <source>
        <dbReference type="SAM" id="MobiDB-lite"/>
    </source>
</evidence>
<sequence>MWLFEALFNSETFGRAPAGEPRLSSRLCEDGTGTGVTSGRRGPETKGTPPEARDSPELIYNIPLSG</sequence>
<name>A0A4Z2FT11_9TELE</name>
<dbReference type="EMBL" id="SRLO01000907">
    <property type="protein sequence ID" value="TNN44377.1"/>
    <property type="molecule type" value="Genomic_DNA"/>
</dbReference>
<dbReference type="Proteomes" id="UP000314294">
    <property type="component" value="Unassembled WGS sequence"/>
</dbReference>